<organism evidence="1 2">
    <name type="scientific">Parapedobacter koreensis</name>
    <dbReference type="NCBI Taxonomy" id="332977"/>
    <lineage>
        <taxon>Bacteria</taxon>
        <taxon>Pseudomonadati</taxon>
        <taxon>Bacteroidota</taxon>
        <taxon>Sphingobacteriia</taxon>
        <taxon>Sphingobacteriales</taxon>
        <taxon>Sphingobacteriaceae</taxon>
        <taxon>Parapedobacter</taxon>
    </lineage>
</organism>
<accession>A0A1H7GDT9</accession>
<evidence type="ECO:0000313" key="2">
    <source>
        <dbReference type="Proteomes" id="UP000198916"/>
    </source>
</evidence>
<keyword evidence="2" id="KW-1185">Reference proteome</keyword>
<name>A0A1H7GDT9_9SPHI</name>
<sequence>MKQNWEIIVNFEFNQETSRHIESRKGIITVSISAYA</sequence>
<proteinExistence type="predicted"/>
<dbReference type="EMBL" id="FNZR01000001">
    <property type="protein sequence ID" value="SEK35012.1"/>
    <property type="molecule type" value="Genomic_DNA"/>
</dbReference>
<dbReference type="Proteomes" id="UP000198916">
    <property type="component" value="Unassembled WGS sequence"/>
</dbReference>
<reference evidence="2" key="1">
    <citation type="submission" date="2016-10" db="EMBL/GenBank/DDBJ databases">
        <authorList>
            <person name="Varghese N."/>
            <person name="Submissions S."/>
        </authorList>
    </citation>
    <scope>NUCLEOTIDE SEQUENCE [LARGE SCALE GENOMIC DNA]</scope>
    <source>
        <strain evidence="2">Jip14</strain>
    </source>
</reference>
<evidence type="ECO:0000313" key="1">
    <source>
        <dbReference type="EMBL" id="SEK35012.1"/>
    </source>
</evidence>
<protein>
    <submittedName>
        <fullName evidence="1">Uncharacterized protein</fullName>
    </submittedName>
</protein>
<gene>
    <name evidence="1" type="ORF">SAMN05421740_101625</name>
</gene>
<dbReference type="AlphaFoldDB" id="A0A1H7GDT9"/>